<proteinExistence type="predicted"/>
<dbReference type="Gene3D" id="3.30.2010.10">
    <property type="entry name" value="Metalloproteases ('zincins'), catalytic domain"/>
    <property type="match status" value="1"/>
</dbReference>
<evidence type="ECO:0000256" key="7">
    <source>
        <dbReference type="PROSITE-ProRule" id="PRU00339"/>
    </source>
</evidence>
<dbReference type="GO" id="GO:0051603">
    <property type="term" value="P:proteolysis involved in protein catabolic process"/>
    <property type="evidence" value="ECO:0007669"/>
    <property type="project" value="TreeGrafter"/>
</dbReference>
<comment type="cofactor">
    <cofactor evidence="1">
        <name>Zn(2+)</name>
        <dbReference type="ChEBI" id="CHEBI:29105"/>
    </cofactor>
</comment>
<comment type="caution">
    <text evidence="9">The sequence shown here is derived from an EMBL/GenBank/DDBJ whole genome shotgun (WGS) entry which is preliminary data.</text>
</comment>
<keyword evidence="2" id="KW-0645">Protease</keyword>
<dbReference type="GO" id="GO:0046872">
    <property type="term" value="F:metal ion binding"/>
    <property type="evidence" value="ECO:0007669"/>
    <property type="project" value="UniProtKB-KW"/>
</dbReference>
<keyword evidence="4" id="KW-0378">Hydrolase</keyword>
<accession>A0A1A5J9I0</accession>
<dbReference type="SUPFAM" id="SSF48452">
    <property type="entry name" value="TPR-like"/>
    <property type="match status" value="1"/>
</dbReference>
<feature type="domain" description="Peptidase M48" evidence="8">
    <location>
        <begin position="64"/>
        <end position="260"/>
    </location>
</feature>
<dbReference type="Pfam" id="PF01435">
    <property type="entry name" value="Peptidase_M48"/>
    <property type="match status" value="1"/>
</dbReference>
<evidence type="ECO:0000256" key="5">
    <source>
        <dbReference type="ARBA" id="ARBA00022833"/>
    </source>
</evidence>
<protein>
    <submittedName>
        <fullName evidence="9">Peptidase</fullName>
    </submittedName>
</protein>
<dbReference type="InterPro" id="IPR011990">
    <property type="entry name" value="TPR-like_helical_dom_sf"/>
</dbReference>
<dbReference type="PROSITE" id="PS50005">
    <property type="entry name" value="TPR"/>
    <property type="match status" value="1"/>
</dbReference>
<dbReference type="GO" id="GO:0004222">
    <property type="term" value="F:metalloendopeptidase activity"/>
    <property type="evidence" value="ECO:0007669"/>
    <property type="project" value="InterPro"/>
</dbReference>
<dbReference type="CDD" id="cd07324">
    <property type="entry name" value="M48C_Oma1-like"/>
    <property type="match status" value="1"/>
</dbReference>
<dbReference type="Proteomes" id="UP000093748">
    <property type="component" value="Unassembled WGS sequence"/>
</dbReference>
<evidence type="ECO:0000259" key="8">
    <source>
        <dbReference type="Pfam" id="PF01435"/>
    </source>
</evidence>
<dbReference type="PANTHER" id="PTHR22726">
    <property type="entry name" value="METALLOENDOPEPTIDASE OMA1"/>
    <property type="match status" value="1"/>
</dbReference>
<evidence type="ECO:0000256" key="4">
    <source>
        <dbReference type="ARBA" id="ARBA00022801"/>
    </source>
</evidence>
<evidence type="ECO:0000313" key="10">
    <source>
        <dbReference type="Proteomes" id="UP000093748"/>
    </source>
</evidence>
<evidence type="ECO:0000256" key="2">
    <source>
        <dbReference type="ARBA" id="ARBA00022670"/>
    </source>
</evidence>
<dbReference type="InterPro" id="IPR019734">
    <property type="entry name" value="TPR_rpt"/>
</dbReference>
<dbReference type="PANTHER" id="PTHR22726:SF1">
    <property type="entry name" value="METALLOENDOPEPTIDASE OMA1, MITOCHONDRIAL"/>
    <property type="match status" value="1"/>
</dbReference>
<organism evidence="9 10">
    <name type="scientific">Rhizobium loti</name>
    <name type="common">Mesorhizobium loti</name>
    <dbReference type="NCBI Taxonomy" id="381"/>
    <lineage>
        <taxon>Bacteria</taxon>
        <taxon>Pseudomonadati</taxon>
        <taxon>Pseudomonadota</taxon>
        <taxon>Alphaproteobacteria</taxon>
        <taxon>Hyphomicrobiales</taxon>
        <taxon>Phyllobacteriaceae</taxon>
        <taxon>Mesorhizobium</taxon>
    </lineage>
</organism>
<keyword evidence="7" id="KW-0802">TPR repeat</keyword>
<keyword evidence="6" id="KW-0482">Metalloprotease</keyword>
<evidence type="ECO:0000256" key="1">
    <source>
        <dbReference type="ARBA" id="ARBA00001947"/>
    </source>
</evidence>
<evidence type="ECO:0000313" key="9">
    <source>
        <dbReference type="EMBL" id="OBP72811.1"/>
    </source>
</evidence>
<reference evidence="10" key="1">
    <citation type="submission" date="2016-06" db="EMBL/GenBank/DDBJ databases">
        <title>NZP2037 Pacbio-Illumina hybrid assembly.</title>
        <authorList>
            <person name="Ramsay J.P."/>
        </authorList>
    </citation>
    <scope>NUCLEOTIDE SEQUENCE [LARGE SCALE GENOMIC DNA]</scope>
    <source>
        <strain evidence="10">R7ANS::ICEMlSym2042</strain>
    </source>
</reference>
<dbReference type="Gene3D" id="1.25.40.10">
    <property type="entry name" value="Tetratricopeptide repeat domain"/>
    <property type="match status" value="1"/>
</dbReference>
<keyword evidence="3" id="KW-0479">Metal-binding</keyword>
<dbReference type="InterPro" id="IPR051156">
    <property type="entry name" value="Mito/Outer_Membr_Metalloprot"/>
</dbReference>
<evidence type="ECO:0000256" key="3">
    <source>
        <dbReference type="ARBA" id="ARBA00022723"/>
    </source>
</evidence>
<evidence type="ECO:0000256" key="6">
    <source>
        <dbReference type="ARBA" id="ARBA00023049"/>
    </source>
</evidence>
<dbReference type="AlphaFoldDB" id="A0A1A5J9I0"/>
<name>A0A1A5J9I0_RHILI</name>
<dbReference type="GO" id="GO:0016020">
    <property type="term" value="C:membrane"/>
    <property type="evidence" value="ECO:0007669"/>
    <property type="project" value="TreeGrafter"/>
</dbReference>
<feature type="repeat" description="TPR" evidence="7">
    <location>
        <begin position="343"/>
        <end position="376"/>
    </location>
</feature>
<keyword evidence="5" id="KW-0862">Zinc</keyword>
<dbReference type="EMBL" id="LZTJ01000031">
    <property type="protein sequence ID" value="OBP72811.1"/>
    <property type="molecule type" value="Genomic_DNA"/>
</dbReference>
<dbReference type="InterPro" id="IPR001915">
    <property type="entry name" value="Peptidase_M48"/>
</dbReference>
<gene>
    <name evidence="9" type="ORF">BAE39_19955</name>
</gene>
<sequence>MRKFSGADFSSFARSSTSEHVMLSRPRSTIARIARVFTTLSLGLAVAVASSVTAFAQSVPVVRDAEIEALVRDYARPIFKAAGLANDGIDIVLVNDSSFNAFVTGRRLFINTGALMTAETPNEIIGVIAHEAGHIAGGHQQKLRDQLERAKTMAIIATLLGAGAIVAGATTNSRGLAGAGMGVAAGGGEMAQRSILAYQRTEEITADRSAITYLNATGQSGMGMLKTFRRFQTALSLSGAQVDPYRISHPMPQERIANLEVLVKQSPNVDKLDPPALQQRHDMMRVKIAVYMEGQAAAARLMQKMRGSLAGQYGDAQSTYLYGDIAGALAKTNALIKAQPKNAYFQELRGDILMKANKPKDAAEAYAKAVSLDPARSGLLPVSLGQALMAVGTPDSLKKAVVQINNGLGRDKENSEGYRYLAQAYGELGDIPGAELATAEGHFYSGNYKDAKIFAMRAQQQMKRGEPRWIRAQDIINYKSSNKI</sequence>